<dbReference type="RefSeq" id="XP_022500402.1">
    <property type="nucleotide sequence ID" value="XM_022643534.1"/>
</dbReference>
<feature type="compositionally biased region" description="Basic residues" evidence="2">
    <location>
        <begin position="358"/>
        <end position="368"/>
    </location>
</feature>
<evidence type="ECO:0000256" key="3">
    <source>
        <dbReference type="SAM" id="Phobius"/>
    </source>
</evidence>
<dbReference type="Proteomes" id="UP000185904">
    <property type="component" value="Unassembled WGS sequence"/>
</dbReference>
<keyword evidence="1" id="KW-0175">Coiled coil</keyword>
<dbReference type="AlphaFoldDB" id="A0A178CZR4"/>
<dbReference type="EMBL" id="LVCJ01000030">
    <property type="protein sequence ID" value="OAL35390.1"/>
    <property type="molecule type" value="Genomic_DNA"/>
</dbReference>
<gene>
    <name evidence="4" type="ORF">AYO20_05240</name>
</gene>
<protein>
    <submittedName>
        <fullName evidence="4">Uncharacterized protein</fullName>
    </submittedName>
</protein>
<accession>A0A178CZR4</accession>
<keyword evidence="3" id="KW-0812">Transmembrane</keyword>
<evidence type="ECO:0000313" key="4">
    <source>
        <dbReference type="EMBL" id="OAL35390.1"/>
    </source>
</evidence>
<dbReference type="GeneID" id="34588657"/>
<feature type="region of interest" description="Disordered" evidence="2">
    <location>
        <begin position="337"/>
        <end position="368"/>
    </location>
</feature>
<evidence type="ECO:0000313" key="5">
    <source>
        <dbReference type="Proteomes" id="UP000185904"/>
    </source>
</evidence>
<feature type="region of interest" description="Disordered" evidence="2">
    <location>
        <begin position="30"/>
        <end position="117"/>
    </location>
</feature>
<keyword evidence="5" id="KW-1185">Reference proteome</keyword>
<evidence type="ECO:0000256" key="1">
    <source>
        <dbReference type="SAM" id="Coils"/>
    </source>
</evidence>
<reference evidence="4 5" key="1">
    <citation type="submission" date="2016-03" db="EMBL/GenBank/DDBJ databases">
        <title>The draft genome sequence of Fonsecaea nubica causative agent of cutaneous subcutaneous infection in human host.</title>
        <authorList>
            <person name="Costa F."/>
            <person name="Sybren D.H."/>
            <person name="Raittz R.T."/>
            <person name="Weiss V.A."/>
            <person name="Leao A.C."/>
            <person name="Gomes R."/>
            <person name="De Souza E.M."/>
            <person name="Pedrosa F.O."/>
            <person name="Steffens M.B."/>
            <person name="Bombassaro A."/>
            <person name="Tadra-Sfeir M.Z."/>
            <person name="Moreno L.F."/>
            <person name="Najafzadeh M.J."/>
            <person name="Felipe M.S."/>
            <person name="Teixeira M."/>
            <person name="Sun J."/>
            <person name="Xi L."/>
            <person name="Castro M.A."/>
            <person name="Vicente V.A."/>
        </authorList>
    </citation>
    <scope>NUCLEOTIDE SEQUENCE [LARGE SCALE GENOMIC DNA]</scope>
    <source>
        <strain evidence="4 5">CBS 269.64</strain>
    </source>
</reference>
<proteinExistence type="predicted"/>
<feature type="transmembrane region" description="Helical" evidence="3">
    <location>
        <begin position="135"/>
        <end position="158"/>
    </location>
</feature>
<comment type="caution">
    <text evidence="4">The sequence shown here is derived from an EMBL/GenBank/DDBJ whole genome shotgun (WGS) entry which is preliminary data.</text>
</comment>
<dbReference type="OrthoDB" id="5397827at2759"/>
<evidence type="ECO:0000256" key="2">
    <source>
        <dbReference type="SAM" id="MobiDB-lite"/>
    </source>
</evidence>
<feature type="coiled-coil region" evidence="1">
    <location>
        <begin position="283"/>
        <end position="310"/>
    </location>
</feature>
<feature type="compositionally biased region" description="Low complexity" evidence="2">
    <location>
        <begin position="347"/>
        <end position="357"/>
    </location>
</feature>
<keyword evidence="3" id="KW-1133">Transmembrane helix</keyword>
<sequence length="368" mass="41161">MNTVQRVNPLLKKMSLTMCRQCLRNALRDQLSPGTRLPPPRTPPSPLTVRRAASSSTTTTTDSASGGGKKPIVLEQPDKFRPPSHPARLGRPRRSPAAYNQGATTEEKERQKSRSYPHMFPNKGSFMHWFLTDRWIHLWITMGTLTILACITFTQSFMRTSPYAHLIPPISSLPLHPLTYVRETLSVLRLHIDYETAKTNESRQQKILDAQKRRLYRRAHGLEDLNADEDQGIDVRGLVPWDDGLTAKEREKGGRDMVLTGADVIALGGDVASSSGGVLGAGAASAEDDVDEFTRKLETEQADRVRLIKEKGVDAVVKAEAEARARGVSVQDVLRSQSQEIQEDDSIQQSSPQQPQQQRKRKLWLGIW</sequence>
<name>A0A178CZR4_9EURO</name>
<organism evidence="4 5">
    <name type="scientific">Fonsecaea nubica</name>
    <dbReference type="NCBI Taxonomy" id="856822"/>
    <lineage>
        <taxon>Eukaryota</taxon>
        <taxon>Fungi</taxon>
        <taxon>Dikarya</taxon>
        <taxon>Ascomycota</taxon>
        <taxon>Pezizomycotina</taxon>
        <taxon>Eurotiomycetes</taxon>
        <taxon>Chaetothyriomycetidae</taxon>
        <taxon>Chaetothyriales</taxon>
        <taxon>Herpotrichiellaceae</taxon>
        <taxon>Fonsecaea</taxon>
    </lineage>
</organism>
<keyword evidence="3" id="KW-0472">Membrane</keyword>
<feature type="compositionally biased region" description="Pro residues" evidence="2">
    <location>
        <begin position="36"/>
        <end position="46"/>
    </location>
</feature>
<feature type="compositionally biased region" description="Low complexity" evidence="2">
    <location>
        <begin position="52"/>
        <end position="64"/>
    </location>
</feature>